<accession>A0A7W8CT69</accession>
<comment type="caution">
    <text evidence="1">The sequence shown here is derived from an EMBL/GenBank/DDBJ whole genome shotgun (WGS) entry which is preliminary data.</text>
</comment>
<evidence type="ECO:0008006" key="3">
    <source>
        <dbReference type="Google" id="ProtNLM"/>
    </source>
</evidence>
<gene>
    <name evidence="1" type="ORF">HNQ44_002626</name>
</gene>
<dbReference type="Gene3D" id="3.30.530.20">
    <property type="match status" value="1"/>
</dbReference>
<evidence type="ECO:0000313" key="1">
    <source>
        <dbReference type="EMBL" id="MBB5181161.1"/>
    </source>
</evidence>
<dbReference type="RefSeq" id="WP_135502923.1">
    <property type="nucleotide sequence ID" value="NZ_JACHHE010000007.1"/>
</dbReference>
<dbReference type="Pfam" id="PF10604">
    <property type="entry name" value="Polyketide_cyc2"/>
    <property type="match status" value="1"/>
</dbReference>
<dbReference type="Proteomes" id="UP000525923">
    <property type="component" value="Unassembled WGS sequence"/>
</dbReference>
<dbReference type="InterPro" id="IPR019587">
    <property type="entry name" value="Polyketide_cyclase/dehydratase"/>
</dbReference>
<name>A0A7W8CT69_9BACL</name>
<dbReference type="SUPFAM" id="SSF55961">
    <property type="entry name" value="Bet v1-like"/>
    <property type="match status" value="1"/>
</dbReference>
<keyword evidence="2" id="KW-1185">Reference proteome</keyword>
<dbReference type="CDD" id="cd07812">
    <property type="entry name" value="SRPBCC"/>
    <property type="match status" value="1"/>
</dbReference>
<protein>
    <recommendedName>
        <fullName evidence="3">SRPBCC family protein</fullName>
    </recommendedName>
</protein>
<organism evidence="1 2">
    <name type="scientific">Planococcus koreensis</name>
    <dbReference type="NCBI Taxonomy" id="112331"/>
    <lineage>
        <taxon>Bacteria</taxon>
        <taxon>Bacillati</taxon>
        <taxon>Bacillota</taxon>
        <taxon>Bacilli</taxon>
        <taxon>Bacillales</taxon>
        <taxon>Caryophanaceae</taxon>
        <taxon>Planococcus</taxon>
    </lineage>
</organism>
<sequence length="154" mass="18321">MIEWKQKRIIDANIETVWDLFRDDNIQRIMPKLEKHQLVEKREDQVGAKHQQTYRQGSRLETYIVETVAYQDTPDEKVKQLHFVLANLFEVDLQFRLQKISEQQTRFVYEGSNRGTNLVGRTMLKMGGTKSNMETVNEFMDLVESEAVKRERNR</sequence>
<evidence type="ECO:0000313" key="2">
    <source>
        <dbReference type="Proteomes" id="UP000525923"/>
    </source>
</evidence>
<reference evidence="1 2" key="1">
    <citation type="submission" date="2020-08" db="EMBL/GenBank/DDBJ databases">
        <title>Genomic Encyclopedia of Type Strains, Phase IV (KMG-IV): sequencing the most valuable type-strain genomes for metagenomic binning, comparative biology and taxonomic classification.</title>
        <authorList>
            <person name="Goeker M."/>
        </authorList>
    </citation>
    <scope>NUCLEOTIDE SEQUENCE [LARGE SCALE GENOMIC DNA]</scope>
    <source>
        <strain evidence="1 2">DSM 15895</strain>
    </source>
</reference>
<dbReference type="InterPro" id="IPR023393">
    <property type="entry name" value="START-like_dom_sf"/>
</dbReference>
<dbReference type="OrthoDB" id="2360771at2"/>
<proteinExistence type="predicted"/>
<dbReference type="EMBL" id="JACHHE010000007">
    <property type="protein sequence ID" value="MBB5181161.1"/>
    <property type="molecule type" value="Genomic_DNA"/>
</dbReference>
<dbReference type="AlphaFoldDB" id="A0A7W8CT69"/>